<accession>A0AA97P896</accession>
<dbReference type="Proteomes" id="UP000011086">
    <property type="component" value="Unassembled WGS sequence"/>
</dbReference>
<dbReference type="AlphaFoldDB" id="A0AA97P896"/>
<name>A0AA97P896_PYRO3</name>
<protein>
    <submittedName>
        <fullName evidence="2">Uncharacterized protein</fullName>
    </submittedName>
</protein>
<proteinExistence type="predicted"/>
<organism evidence="2">
    <name type="scientific">Pyricularia oryzae (strain Y34)</name>
    <name type="common">Rice blast fungus</name>
    <name type="synonym">Magnaporthe oryzae</name>
    <dbReference type="NCBI Taxonomy" id="1143189"/>
    <lineage>
        <taxon>Eukaryota</taxon>
        <taxon>Fungi</taxon>
        <taxon>Dikarya</taxon>
        <taxon>Ascomycota</taxon>
        <taxon>Pezizomycotina</taxon>
        <taxon>Sordariomycetes</taxon>
        <taxon>Sordariomycetidae</taxon>
        <taxon>Magnaporthales</taxon>
        <taxon>Pyriculariaceae</taxon>
        <taxon>Pyricularia</taxon>
    </lineage>
</organism>
<dbReference type="EMBL" id="JH793319">
    <property type="protein sequence ID" value="ELQ43795.1"/>
    <property type="molecule type" value="Genomic_DNA"/>
</dbReference>
<gene>
    <name evidence="2" type="ORF">OOU_Y34scaffold00127g2</name>
</gene>
<reference evidence="2" key="1">
    <citation type="journal article" date="2012" name="PLoS Genet.">
        <title>Comparative analysis of the genomes of two field isolates of the rice blast fungus Magnaporthe oryzae.</title>
        <authorList>
            <person name="Xue M."/>
            <person name="Yang J."/>
            <person name="Li Z."/>
            <person name="Hu S."/>
            <person name="Yao N."/>
            <person name="Dean R.A."/>
            <person name="Zhao W."/>
            <person name="Shen M."/>
            <person name="Zhang H."/>
            <person name="Li C."/>
            <person name="Liu L."/>
            <person name="Cao L."/>
            <person name="Xu X."/>
            <person name="Xing Y."/>
            <person name="Hsiang T."/>
            <person name="Zhang Z."/>
            <person name="Xu J.R."/>
            <person name="Peng Y.L."/>
        </authorList>
    </citation>
    <scope>NUCLEOTIDE SEQUENCE</scope>
    <source>
        <strain evidence="2">Y34</strain>
    </source>
</reference>
<feature type="region of interest" description="Disordered" evidence="1">
    <location>
        <begin position="102"/>
        <end position="141"/>
    </location>
</feature>
<evidence type="ECO:0000256" key="1">
    <source>
        <dbReference type="SAM" id="MobiDB-lite"/>
    </source>
</evidence>
<evidence type="ECO:0000313" key="2">
    <source>
        <dbReference type="EMBL" id="ELQ43795.1"/>
    </source>
</evidence>
<sequence>MSQETHVNSFKQLGGRKVCMSFVKMRLGRLISGAKKGKKGPASRAPMDVAEYLPGGLMTDDVQQVPERWLESCNATTSRNTRVLVFGGGEIYGVKSEDPFYSPSHGGLSRRKSHTHVEKAARCQGSGSASEKFATTKVTNK</sequence>